<dbReference type="EMBL" id="CAXAMM010028890">
    <property type="protein sequence ID" value="CAK9063635.1"/>
    <property type="molecule type" value="Genomic_DNA"/>
</dbReference>
<name>A0ABP0NMF7_9DINO</name>
<protein>
    <recommendedName>
        <fullName evidence="5">CxC2-like cysteine cluster KDZ transposase-associated domain-containing protein</fullName>
    </recommendedName>
</protein>
<accession>A0ABP0NMF7</accession>
<feature type="compositionally biased region" description="Basic and acidic residues" evidence="1">
    <location>
        <begin position="1"/>
        <end position="10"/>
    </location>
</feature>
<evidence type="ECO:0000256" key="1">
    <source>
        <dbReference type="SAM" id="MobiDB-lite"/>
    </source>
</evidence>
<keyword evidence="4" id="KW-1185">Reference proteome</keyword>
<reference evidence="3 4" key="1">
    <citation type="submission" date="2024-02" db="EMBL/GenBank/DDBJ databases">
        <authorList>
            <person name="Chen Y."/>
            <person name="Shah S."/>
            <person name="Dougan E. K."/>
            <person name="Thang M."/>
            <person name="Chan C."/>
        </authorList>
    </citation>
    <scope>NUCLEOTIDE SEQUENCE [LARGE SCALE GENOMIC DNA]</scope>
</reference>
<dbReference type="Proteomes" id="UP001642464">
    <property type="component" value="Unassembled WGS sequence"/>
</dbReference>
<feature type="compositionally biased region" description="Basic and acidic residues" evidence="1">
    <location>
        <begin position="68"/>
        <end position="84"/>
    </location>
</feature>
<evidence type="ECO:0000313" key="3">
    <source>
        <dbReference type="EMBL" id="CAK9063635.1"/>
    </source>
</evidence>
<comment type="caution">
    <text evidence="3">The sequence shown here is derived from an EMBL/GenBank/DDBJ whole genome shotgun (WGS) entry which is preliminary data.</text>
</comment>
<evidence type="ECO:0000313" key="4">
    <source>
        <dbReference type="Proteomes" id="UP001642464"/>
    </source>
</evidence>
<organism evidence="3 4">
    <name type="scientific">Durusdinium trenchii</name>
    <dbReference type="NCBI Taxonomy" id="1381693"/>
    <lineage>
        <taxon>Eukaryota</taxon>
        <taxon>Sar</taxon>
        <taxon>Alveolata</taxon>
        <taxon>Dinophyceae</taxon>
        <taxon>Suessiales</taxon>
        <taxon>Symbiodiniaceae</taxon>
        <taxon>Durusdinium</taxon>
    </lineage>
</organism>
<proteinExistence type="predicted"/>
<evidence type="ECO:0008006" key="5">
    <source>
        <dbReference type="Google" id="ProtNLM"/>
    </source>
</evidence>
<feature type="region of interest" description="Disordered" evidence="1">
    <location>
        <begin position="1"/>
        <end position="131"/>
    </location>
</feature>
<sequence length="637" mass="72479">MAREKTRQAKAESTPPTKIKKSESALENPSGPKLSKAVQSKAILEPVETKAERRRQSQATAVKAKAAPRVEEDKRADAVRECLRRPSTGDFASPVTNPASEKEKKNCDSPAELPEDHETDSTDSEEYHKREVAARVKREAHARYMRFSRSLTSPRTPPEVQRAGRAAFRNVPMLQVLQEQWTACSGEETTVDHVTTSLFEAADKDEGAADPGEPVALFGHYDDVASGIFCWEGHAADQKSNRSSSDAIVGDRGQAIHNIKVPVKDEKAARGISFEIFPIIHPHEVLSYLWDHVGLRVSPEEVAKYWQHARQFNQQWATLASASDRHIPIGLHGDAARLWTQVRFEKVIAIHLNVCHFRPRSIRHSRFLLFSCPYEKLYKNRTLNQVFRRITWSLEAAFDGMNPQTGVGGKALSLHDQKRSQQPLTRCGARFALCELRGDWEWHVFLWRPRASWQSNVICFRCPCLAKGPDTSKLYYNSGDDCSWESEEFTLQEFVVHRLKETNLCPLLNLRMFQHPSLLRWCTMHTLNLGMVFSANGGSLILLTEELQYFGPGNFKDQLERAYKHFVAFCRSHRIKQSQPPFLPKMVKKKTGEMLLTAKAYNGRVIVMWLTHCLLDAVRRFPEHEILLMTSVAMNLV</sequence>
<dbReference type="EMBL" id="CAXAMM010027779">
    <property type="protein sequence ID" value="CAK9061540.1"/>
    <property type="molecule type" value="Genomic_DNA"/>
</dbReference>
<evidence type="ECO:0000313" key="2">
    <source>
        <dbReference type="EMBL" id="CAK9061540.1"/>
    </source>
</evidence>
<gene>
    <name evidence="2" type="ORF">SCF082_LOCUS32216</name>
    <name evidence="3" type="ORF">SCF082_LOCUS32920</name>
</gene>
<feature type="compositionally biased region" description="Basic and acidic residues" evidence="1">
    <location>
        <begin position="114"/>
        <end position="131"/>
    </location>
</feature>